<gene>
    <name evidence="5 8" type="primary">prmC</name>
    <name evidence="8" type="ORF">ACFQ3U_12165</name>
</gene>
<feature type="binding site" evidence="5">
    <location>
        <position position="230"/>
    </location>
    <ligand>
        <name>S-adenosyl-L-methionine</name>
        <dbReference type="ChEBI" id="CHEBI:59789"/>
    </ligand>
</feature>
<dbReference type="Pfam" id="PF05175">
    <property type="entry name" value="MTS"/>
    <property type="match status" value="1"/>
</dbReference>
<dbReference type="InterPro" id="IPR007848">
    <property type="entry name" value="Small_mtfrase_dom"/>
</dbReference>
<evidence type="ECO:0000313" key="8">
    <source>
        <dbReference type="EMBL" id="MFD1202648.1"/>
    </source>
</evidence>
<feature type="domain" description="Methyltransferase small" evidence="6">
    <location>
        <begin position="152"/>
        <end position="233"/>
    </location>
</feature>
<dbReference type="CDD" id="cd02440">
    <property type="entry name" value="AdoMet_MTases"/>
    <property type="match status" value="1"/>
</dbReference>
<name>A0ABW3TQC4_9MICO</name>
<comment type="function">
    <text evidence="5">Methylates the class 1 translation termination release factors RF1/PrfA and RF2/PrfB on the glutamine residue of the universally conserved GGQ motif.</text>
</comment>
<dbReference type="NCBIfam" id="TIGR00536">
    <property type="entry name" value="hemK_fam"/>
    <property type="match status" value="1"/>
</dbReference>
<proteinExistence type="inferred from homology"/>
<keyword evidence="2 5" id="KW-0808">Transferase</keyword>
<dbReference type="GO" id="GO:0102559">
    <property type="term" value="F:peptide chain release factor N(5)-glutamine methyltransferase activity"/>
    <property type="evidence" value="ECO:0007669"/>
    <property type="project" value="UniProtKB-EC"/>
</dbReference>
<reference evidence="9" key="1">
    <citation type="journal article" date="2019" name="Int. J. Syst. Evol. Microbiol.">
        <title>The Global Catalogue of Microorganisms (GCM) 10K type strain sequencing project: providing services to taxonomists for standard genome sequencing and annotation.</title>
        <authorList>
            <consortium name="The Broad Institute Genomics Platform"/>
            <consortium name="The Broad Institute Genome Sequencing Center for Infectious Disease"/>
            <person name="Wu L."/>
            <person name="Ma J."/>
        </authorList>
    </citation>
    <scope>NUCLEOTIDE SEQUENCE [LARGE SCALE GENOMIC DNA]</scope>
    <source>
        <strain evidence="9">CCUG 50213</strain>
    </source>
</reference>
<feature type="domain" description="Release factor glutamine methyltransferase N-terminal" evidence="7">
    <location>
        <begin position="17"/>
        <end position="89"/>
    </location>
</feature>
<evidence type="ECO:0000256" key="1">
    <source>
        <dbReference type="ARBA" id="ARBA00022603"/>
    </source>
</evidence>
<evidence type="ECO:0000256" key="2">
    <source>
        <dbReference type="ARBA" id="ARBA00022679"/>
    </source>
</evidence>
<comment type="similarity">
    <text evidence="5">Belongs to the protein N5-glutamine methyltransferase family. PrmC subfamily.</text>
</comment>
<evidence type="ECO:0000259" key="6">
    <source>
        <dbReference type="Pfam" id="PF05175"/>
    </source>
</evidence>
<evidence type="ECO:0000313" key="9">
    <source>
        <dbReference type="Proteomes" id="UP001597181"/>
    </source>
</evidence>
<dbReference type="SUPFAM" id="SSF53335">
    <property type="entry name" value="S-adenosyl-L-methionine-dependent methyltransferases"/>
    <property type="match status" value="1"/>
</dbReference>
<comment type="catalytic activity">
    <reaction evidence="4 5">
        <text>L-glutaminyl-[peptide chain release factor] + S-adenosyl-L-methionine = N(5)-methyl-L-glutaminyl-[peptide chain release factor] + S-adenosyl-L-homocysteine + H(+)</text>
        <dbReference type="Rhea" id="RHEA:42896"/>
        <dbReference type="Rhea" id="RHEA-COMP:10271"/>
        <dbReference type="Rhea" id="RHEA-COMP:10272"/>
        <dbReference type="ChEBI" id="CHEBI:15378"/>
        <dbReference type="ChEBI" id="CHEBI:30011"/>
        <dbReference type="ChEBI" id="CHEBI:57856"/>
        <dbReference type="ChEBI" id="CHEBI:59789"/>
        <dbReference type="ChEBI" id="CHEBI:61891"/>
        <dbReference type="EC" id="2.1.1.297"/>
    </reaction>
</comment>
<evidence type="ECO:0000256" key="4">
    <source>
        <dbReference type="ARBA" id="ARBA00048391"/>
    </source>
</evidence>
<keyword evidence="3 5" id="KW-0949">S-adenosyl-L-methionine</keyword>
<dbReference type="Pfam" id="PF17827">
    <property type="entry name" value="PrmC_N"/>
    <property type="match status" value="1"/>
</dbReference>
<feature type="binding site" evidence="5">
    <location>
        <position position="179"/>
    </location>
    <ligand>
        <name>S-adenosyl-L-methionine</name>
        <dbReference type="ChEBI" id="CHEBI:59789"/>
    </ligand>
</feature>
<dbReference type="EC" id="2.1.1.297" evidence="5"/>
<keyword evidence="9" id="KW-1185">Reference proteome</keyword>
<dbReference type="Gene3D" id="1.10.8.10">
    <property type="entry name" value="DNA helicase RuvA subunit, C-terminal domain"/>
    <property type="match status" value="1"/>
</dbReference>
<keyword evidence="1 5" id="KW-0489">Methyltransferase</keyword>
<dbReference type="EMBL" id="JBHTLY010000005">
    <property type="protein sequence ID" value="MFD1202648.1"/>
    <property type="molecule type" value="Genomic_DNA"/>
</dbReference>
<sequence length="322" mass="32950">MGENGGVRDELGGSVPDLLNELTERFASAGIDNPAVDAELLIGHVLDASRGSVQASALLGKRVTAAQLARIRELAELRAERVPLQHLTGRAPFRGLELRVGPGVFVPRPETETVAQFAIDALAAAGVAEPAVAGAAGSAGPGLAGESVAPLAVDLCTGSGAIALALATEVPSAQVWAVEKSAEAHAWANENVRALGEGRVTLVHGDLAEFVPGALAPSALAGRVDVVVSNPPYVPSAMIPRDPEVRDHDPALALYGGDDGLDVIRVISGVARQLLAPGGALVLEHAEGQGAAIRDLLSRDGWRGCATHPDLTGRDRATTALK</sequence>
<dbReference type="GO" id="GO:0032259">
    <property type="term" value="P:methylation"/>
    <property type="evidence" value="ECO:0007669"/>
    <property type="project" value="UniProtKB-KW"/>
</dbReference>
<organism evidence="8 9">
    <name type="scientific">Leucobacter albus</name>
    <dbReference type="NCBI Taxonomy" id="272210"/>
    <lineage>
        <taxon>Bacteria</taxon>
        <taxon>Bacillati</taxon>
        <taxon>Actinomycetota</taxon>
        <taxon>Actinomycetes</taxon>
        <taxon>Micrococcales</taxon>
        <taxon>Microbacteriaceae</taxon>
        <taxon>Leucobacter</taxon>
    </lineage>
</organism>
<dbReference type="HAMAP" id="MF_02126">
    <property type="entry name" value="RF_methyltr_PrmC"/>
    <property type="match status" value="1"/>
</dbReference>
<dbReference type="InterPro" id="IPR002052">
    <property type="entry name" value="DNA_methylase_N6_adenine_CS"/>
</dbReference>
<dbReference type="InterPro" id="IPR040758">
    <property type="entry name" value="PrmC_N"/>
</dbReference>
<comment type="caution">
    <text evidence="5">Lacks conserved residue(s) required for the propagation of feature annotation.</text>
</comment>
<dbReference type="PANTHER" id="PTHR18895:SF74">
    <property type="entry name" value="MTRF1L RELEASE FACTOR GLUTAMINE METHYLTRANSFERASE"/>
    <property type="match status" value="1"/>
</dbReference>
<evidence type="ECO:0000256" key="3">
    <source>
        <dbReference type="ARBA" id="ARBA00022691"/>
    </source>
</evidence>
<feature type="binding site" evidence="5">
    <location>
        <begin position="230"/>
        <end position="233"/>
    </location>
    <ligand>
        <name>substrate</name>
    </ligand>
</feature>
<dbReference type="Proteomes" id="UP001597181">
    <property type="component" value="Unassembled WGS sequence"/>
</dbReference>
<evidence type="ECO:0000256" key="5">
    <source>
        <dbReference type="HAMAP-Rule" id="MF_02126"/>
    </source>
</evidence>
<protein>
    <recommendedName>
        <fullName evidence="5">Release factor glutamine methyltransferase</fullName>
        <shortName evidence="5">RF MTase</shortName>
        <ecNumber evidence="5">2.1.1.297</ecNumber>
    </recommendedName>
    <alternativeName>
        <fullName evidence="5">N5-glutamine methyltransferase PrmC</fullName>
    </alternativeName>
    <alternativeName>
        <fullName evidence="5">Protein-(glutamine-N5) MTase PrmC</fullName>
    </alternativeName>
    <alternativeName>
        <fullName evidence="5">Protein-glutamine N-methyltransferase PrmC</fullName>
    </alternativeName>
</protein>
<evidence type="ECO:0000259" key="7">
    <source>
        <dbReference type="Pfam" id="PF17827"/>
    </source>
</evidence>
<dbReference type="InterPro" id="IPR004556">
    <property type="entry name" value="HemK-like"/>
</dbReference>
<dbReference type="InterPro" id="IPR050320">
    <property type="entry name" value="N5-glutamine_MTase"/>
</dbReference>
<dbReference type="Gene3D" id="3.40.50.150">
    <property type="entry name" value="Vaccinia Virus protein VP39"/>
    <property type="match status" value="1"/>
</dbReference>
<dbReference type="PROSITE" id="PS00092">
    <property type="entry name" value="N6_MTASE"/>
    <property type="match status" value="1"/>
</dbReference>
<dbReference type="InterPro" id="IPR029063">
    <property type="entry name" value="SAM-dependent_MTases_sf"/>
</dbReference>
<comment type="caution">
    <text evidence="8">The sequence shown here is derived from an EMBL/GenBank/DDBJ whole genome shotgun (WGS) entry which is preliminary data.</text>
</comment>
<dbReference type="InterPro" id="IPR019874">
    <property type="entry name" value="RF_methyltr_PrmC"/>
</dbReference>
<accession>A0ABW3TQC4</accession>
<dbReference type="RefSeq" id="WP_382389415.1">
    <property type="nucleotide sequence ID" value="NZ_BAAAKZ010000008.1"/>
</dbReference>
<dbReference type="NCBIfam" id="TIGR03534">
    <property type="entry name" value="RF_mod_PrmC"/>
    <property type="match status" value="1"/>
</dbReference>
<dbReference type="PANTHER" id="PTHR18895">
    <property type="entry name" value="HEMK METHYLTRANSFERASE"/>
    <property type="match status" value="1"/>
</dbReference>